<evidence type="ECO:0000256" key="2">
    <source>
        <dbReference type="ARBA" id="ARBA00022857"/>
    </source>
</evidence>
<dbReference type="PRINTS" id="PR00081">
    <property type="entry name" value="GDHRDH"/>
</dbReference>
<protein>
    <submittedName>
        <fullName evidence="5">Short-chain dehydrogenase</fullName>
    </submittedName>
</protein>
<dbReference type="SUPFAM" id="SSF51735">
    <property type="entry name" value="NAD(P)-binding Rossmann-fold domains"/>
    <property type="match status" value="1"/>
</dbReference>
<dbReference type="Gene3D" id="3.40.50.720">
    <property type="entry name" value="NAD(P)-binding Rossmann-like Domain"/>
    <property type="match status" value="1"/>
</dbReference>
<reference evidence="5 6" key="1">
    <citation type="submission" date="2024-07" db="EMBL/GenBank/DDBJ databases">
        <title>Section-level genome sequencing and comparative genomics of Aspergillus sections Usti and Cavernicolus.</title>
        <authorList>
            <consortium name="Lawrence Berkeley National Laboratory"/>
            <person name="Nybo J.L."/>
            <person name="Vesth T.C."/>
            <person name="Theobald S."/>
            <person name="Frisvad J.C."/>
            <person name="Larsen T.O."/>
            <person name="Kjaerboelling I."/>
            <person name="Rothschild-Mancinelli K."/>
            <person name="Lyhne E.K."/>
            <person name="Kogle M.E."/>
            <person name="Barry K."/>
            <person name="Clum A."/>
            <person name="Na H."/>
            <person name="Ledsgaard L."/>
            <person name="Lin J."/>
            <person name="Lipzen A."/>
            <person name="Kuo A."/>
            <person name="Riley R."/>
            <person name="Mondo S."/>
            <person name="LaButti K."/>
            <person name="Haridas S."/>
            <person name="Pangalinan J."/>
            <person name="Salamov A.A."/>
            <person name="Simmons B.A."/>
            <person name="Magnuson J.K."/>
            <person name="Chen J."/>
            <person name="Drula E."/>
            <person name="Henrissat B."/>
            <person name="Wiebenga A."/>
            <person name="Lubbers R.J."/>
            <person name="Gomes A.C."/>
            <person name="Macurrencykelacurrency M.R."/>
            <person name="Stajich J."/>
            <person name="Grigoriev I.V."/>
            <person name="Mortensen U.H."/>
            <person name="De vries R.P."/>
            <person name="Baker S.E."/>
            <person name="Andersen M.R."/>
        </authorList>
    </citation>
    <scope>NUCLEOTIDE SEQUENCE [LARGE SCALE GENOMIC DNA]</scope>
    <source>
        <strain evidence="5 6">CBS 756.74</strain>
    </source>
</reference>
<dbReference type="InterPro" id="IPR002347">
    <property type="entry name" value="SDR_fam"/>
</dbReference>
<dbReference type="GeneID" id="98158210"/>
<sequence length="349" mass="36963">MSPAQPYAHLHTNPSGPGDARPTALRILADESLTNALPGTNIVLTGASSGIGLETARALLTTGATLYLPVRNLESAKTALSTLLQSSPHNGSRIHLVQMDISSLASVRQAAAEILRLSSGKINTLIANAGMMGLPELTLSADGYEMHFATNYLGHFYLFHLLKDALLSAASAAKSSRVVVVSSSAARAAGLDGEGDNVHYDYNFTRATSTYDMQTAYARAKLAEIYLANTIERRYGARNLHATSLHPGAIDTAISRHVGRGFVDILMSNPAIARILKSPEQGAATTVWAAVAAEWEGRGGRYLEDCGEAGKGVDDGDAFGVGFVPKMYDVDAEEKVWKDMCGLVGVAEN</sequence>
<evidence type="ECO:0000256" key="3">
    <source>
        <dbReference type="ARBA" id="ARBA00023002"/>
    </source>
</evidence>
<organism evidence="5 6">
    <name type="scientific">Aspergillus pseudodeflectus</name>
    <dbReference type="NCBI Taxonomy" id="176178"/>
    <lineage>
        <taxon>Eukaryota</taxon>
        <taxon>Fungi</taxon>
        <taxon>Dikarya</taxon>
        <taxon>Ascomycota</taxon>
        <taxon>Pezizomycotina</taxon>
        <taxon>Eurotiomycetes</taxon>
        <taxon>Eurotiomycetidae</taxon>
        <taxon>Eurotiales</taxon>
        <taxon>Aspergillaceae</taxon>
        <taxon>Aspergillus</taxon>
        <taxon>Aspergillus subgen. Nidulantes</taxon>
    </lineage>
</organism>
<dbReference type="RefSeq" id="XP_070898693.1">
    <property type="nucleotide sequence ID" value="XM_071043046.1"/>
</dbReference>
<keyword evidence="6" id="KW-1185">Reference proteome</keyword>
<gene>
    <name evidence="5" type="ORF">BJX68DRAFT_255489</name>
</gene>
<dbReference type="Proteomes" id="UP001610444">
    <property type="component" value="Unassembled WGS sequence"/>
</dbReference>
<accession>A0ABR4KAJ3</accession>
<evidence type="ECO:0000256" key="1">
    <source>
        <dbReference type="ARBA" id="ARBA00006484"/>
    </source>
</evidence>
<evidence type="ECO:0000313" key="6">
    <source>
        <dbReference type="Proteomes" id="UP001610444"/>
    </source>
</evidence>
<dbReference type="PANTHER" id="PTHR24320">
    <property type="entry name" value="RETINOL DEHYDROGENASE"/>
    <property type="match status" value="1"/>
</dbReference>
<evidence type="ECO:0000256" key="4">
    <source>
        <dbReference type="SAM" id="MobiDB-lite"/>
    </source>
</evidence>
<dbReference type="InterPro" id="IPR036291">
    <property type="entry name" value="NAD(P)-bd_dom_sf"/>
</dbReference>
<keyword evidence="2" id="KW-0521">NADP</keyword>
<dbReference type="EMBL" id="JBFXLR010000023">
    <property type="protein sequence ID" value="KAL2849306.1"/>
    <property type="molecule type" value="Genomic_DNA"/>
</dbReference>
<comment type="caution">
    <text evidence="5">The sequence shown here is derived from an EMBL/GenBank/DDBJ whole genome shotgun (WGS) entry which is preliminary data.</text>
</comment>
<name>A0ABR4KAJ3_9EURO</name>
<dbReference type="Pfam" id="PF00106">
    <property type="entry name" value="adh_short"/>
    <property type="match status" value="1"/>
</dbReference>
<evidence type="ECO:0000313" key="5">
    <source>
        <dbReference type="EMBL" id="KAL2849306.1"/>
    </source>
</evidence>
<feature type="region of interest" description="Disordered" evidence="4">
    <location>
        <begin position="1"/>
        <end position="22"/>
    </location>
</feature>
<proteinExistence type="inferred from homology"/>
<keyword evidence="3" id="KW-0560">Oxidoreductase</keyword>
<comment type="similarity">
    <text evidence="1">Belongs to the short-chain dehydrogenases/reductases (SDR) family.</text>
</comment>
<dbReference type="PANTHER" id="PTHR24320:SF272">
    <property type="entry name" value="NAD(P)-BINDING ROSSMANN-FOLD SUPERFAMILY PROTEIN"/>
    <property type="match status" value="1"/>
</dbReference>